<accession>A0ABQ3RAB8</accession>
<sequence>MRAVIFGASGLLGRSVMRAFGDMAVTGTAFSRGAGALVAVDATSADAIAGLLGRVRPDVVVSCVGERRPAVWAGAPDRARAVNVDAARLIAEGARRCGARLVHISSDYVFDGTAPPYRPGSAPNPLNAYGRWKLLAEHAVRAACPDAVILRLPVLYGPVRFAAETNLTEIARQVASGAPVELDDVCVRYPTHADEAAEVCRRLAGALLQGQYLGSVVHWSAEQGLTKYGMALLIARRFRLPADHVRAGDADAAAGDRPVDCRLDCQNLPAALGPVRRRLFDIEFPPAVEPWLMPTGPATGRRKDPS</sequence>
<dbReference type="Pfam" id="PF04321">
    <property type="entry name" value="RmlD_sub_bind"/>
    <property type="match status" value="1"/>
</dbReference>
<keyword evidence="5" id="KW-1185">Reference proteome</keyword>
<evidence type="ECO:0000256" key="2">
    <source>
        <dbReference type="RuleBase" id="RU364082"/>
    </source>
</evidence>
<proteinExistence type="inferred from homology"/>
<protein>
    <recommendedName>
        <fullName evidence="2">dTDP-4-dehydrorhamnose reductase</fullName>
        <ecNumber evidence="2">1.1.1.133</ecNumber>
    </recommendedName>
</protein>
<feature type="domain" description="RmlD-like substrate binding" evidence="3">
    <location>
        <begin position="1"/>
        <end position="273"/>
    </location>
</feature>
<dbReference type="PANTHER" id="PTHR10491:SF4">
    <property type="entry name" value="METHIONINE ADENOSYLTRANSFERASE 2 SUBUNIT BETA"/>
    <property type="match status" value="1"/>
</dbReference>
<evidence type="ECO:0000259" key="3">
    <source>
        <dbReference type="Pfam" id="PF04321"/>
    </source>
</evidence>
<comment type="pathway">
    <text evidence="2">Carbohydrate biosynthesis; dTDP-L-rhamnose biosynthesis.</text>
</comment>
<keyword evidence="2" id="KW-0560">Oxidoreductase</keyword>
<name>A0ABQ3RAB8_STRRR</name>
<organism evidence="4 5">
    <name type="scientific">Streptomyces rubradiris</name>
    <name type="common">Streptomyces achromogenes subsp. rubradiris</name>
    <dbReference type="NCBI Taxonomy" id="285531"/>
    <lineage>
        <taxon>Bacteria</taxon>
        <taxon>Bacillati</taxon>
        <taxon>Actinomycetota</taxon>
        <taxon>Actinomycetes</taxon>
        <taxon>Kitasatosporales</taxon>
        <taxon>Streptomycetaceae</taxon>
        <taxon>Streptomyces</taxon>
    </lineage>
</organism>
<dbReference type="SUPFAM" id="SSF51735">
    <property type="entry name" value="NAD(P)-binding Rossmann-fold domains"/>
    <property type="match status" value="1"/>
</dbReference>
<dbReference type="InterPro" id="IPR036291">
    <property type="entry name" value="NAD(P)-bd_dom_sf"/>
</dbReference>
<evidence type="ECO:0000256" key="1">
    <source>
        <dbReference type="ARBA" id="ARBA00010944"/>
    </source>
</evidence>
<dbReference type="InterPro" id="IPR029903">
    <property type="entry name" value="RmlD-like-bd"/>
</dbReference>
<keyword evidence="2" id="KW-0521">NADP</keyword>
<comment type="caution">
    <text evidence="4">The sequence shown here is derived from an EMBL/GenBank/DDBJ whole genome shotgun (WGS) entry which is preliminary data.</text>
</comment>
<dbReference type="PANTHER" id="PTHR10491">
    <property type="entry name" value="DTDP-4-DEHYDRORHAMNOSE REDUCTASE"/>
    <property type="match status" value="1"/>
</dbReference>
<dbReference type="RefSeq" id="WP_189998285.1">
    <property type="nucleotide sequence ID" value="NZ_BNCB01000020.1"/>
</dbReference>
<dbReference type="EC" id="1.1.1.133" evidence="2"/>
<evidence type="ECO:0000313" key="4">
    <source>
        <dbReference type="EMBL" id="GHI52804.1"/>
    </source>
</evidence>
<dbReference type="Gene3D" id="3.40.50.720">
    <property type="entry name" value="NAD(P)-binding Rossmann-like Domain"/>
    <property type="match status" value="1"/>
</dbReference>
<dbReference type="Proteomes" id="UP000646738">
    <property type="component" value="Unassembled WGS sequence"/>
</dbReference>
<comment type="function">
    <text evidence="2">Catalyzes the reduction of dTDP-6-deoxy-L-lyxo-4-hexulose to yield dTDP-L-rhamnose.</text>
</comment>
<dbReference type="CDD" id="cd05254">
    <property type="entry name" value="dTDP_HR_like_SDR_e"/>
    <property type="match status" value="1"/>
</dbReference>
<dbReference type="EMBL" id="BNEA01000010">
    <property type="protein sequence ID" value="GHI52804.1"/>
    <property type="molecule type" value="Genomic_DNA"/>
</dbReference>
<evidence type="ECO:0000313" key="5">
    <source>
        <dbReference type="Proteomes" id="UP000646738"/>
    </source>
</evidence>
<gene>
    <name evidence="4" type="ORF">Srubr_26500</name>
</gene>
<comment type="similarity">
    <text evidence="1 2">Belongs to the dTDP-4-dehydrorhamnose reductase family.</text>
</comment>
<reference evidence="5" key="1">
    <citation type="submission" date="2023-07" db="EMBL/GenBank/DDBJ databases">
        <title>Whole genome shotgun sequence of Streptomyces achromogenes subsp. rubradiris NBRC 14000.</title>
        <authorList>
            <person name="Komaki H."/>
            <person name="Tamura T."/>
        </authorList>
    </citation>
    <scope>NUCLEOTIDE SEQUENCE [LARGE SCALE GENOMIC DNA]</scope>
    <source>
        <strain evidence="5">NBRC 14000</strain>
    </source>
</reference>
<dbReference type="InterPro" id="IPR005913">
    <property type="entry name" value="dTDP_dehydrorham_reduct"/>
</dbReference>